<sequence>MSEVIAGVEVPDTAAVAEATRHVRETTSPLIYHHSRRVYFFGQLHAQDFAVKPDPELLYLAAVFHDTGLLRPFSEVEQRFEVDGADHGRAFLLEHGFSSAAADTVWTAIALHTTPGIPGRMGPEIAATQLGVLTDVVGFGLDRLDPDQMDHIVAVHPRGDFKNDFLSAYFDGLKNRPETTYGTVNSDVLEHFIPNFQRTTSVERIHSSAWPS</sequence>
<dbReference type="Pfam" id="PF01966">
    <property type="entry name" value="HD"/>
    <property type="match status" value="1"/>
</dbReference>
<evidence type="ECO:0000313" key="2">
    <source>
        <dbReference type="EMBL" id="BBY18125.1"/>
    </source>
</evidence>
<accession>A0AAD1IMM2</accession>
<dbReference type="InterPro" id="IPR003607">
    <property type="entry name" value="HD/PDEase_dom"/>
</dbReference>
<protein>
    <submittedName>
        <fullName evidence="2">Phosphohydrolase</fullName>
    </submittedName>
</protein>
<reference evidence="2 3" key="1">
    <citation type="journal article" date="2019" name="Emerg. Microbes Infect.">
        <title>Comprehensive subspecies identification of 175 nontuberculous mycobacteria species based on 7547 genomic profiles.</title>
        <authorList>
            <person name="Matsumoto Y."/>
            <person name="Kinjo T."/>
            <person name="Motooka D."/>
            <person name="Nabeya D."/>
            <person name="Jung N."/>
            <person name="Uechi K."/>
            <person name="Horii T."/>
            <person name="Iida T."/>
            <person name="Fujita J."/>
            <person name="Nakamura S."/>
        </authorList>
    </citation>
    <scope>NUCLEOTIDE SEQUENCE [LARGE SCALE GENOMIC DNA]</scope>
    <source>
        <strain evidence="2 3">JCM 17423</strain>
    </source>
</reference>
<dbReference type="AlphaFoldDB" id="A0AAD1IMM2"/>
<dbReference type="RefSeq" id="WP_134057860.1">
    <property type="nucleotide sequence ID" value="NZ_AP022586.1"/>
</dbReference>
<keyword evidence="3" id="KW-1185">Reference proteome</keyword>
<dbReference type="EMBL" id="AP022586">
    <property type="protein sequence ID" value="BBY18125.1"/>
    <property type="molecule type" value="Genomic_DNA"/>
</dbReference>
<dbReference type="PANTHER" id="PTHR35569">
    <property type="entry name" value="CYANAMIDE HYDRATASE DDI2-RELATED"/>
    <property type="match status" value="1"/>
</dbReference>
<dbReference type="InterPro" id="IPR006674">
    <property type="entry name" value="HD_domain"/>
</dbReference>
<proteinExistence type="predicted"/>
<dbReference type="Gene3D" id="1.10.3210.10">
    <property type="entry name" value="Hypothetical protein af1432"/>
    <property type="match status" value="1"/>
</dbReference>
<organism evidence="2 3">
    <name type="scientific">Mycolicibacterium litorale</name>
    <dbReference type="NCBI Taxonomy" id="758802"/>
    <lineage>
        <taxon>Bacteria</taxon>
        <taxon>Bacillati</taxon>
        <taxon>Actinomycetota</taxon>
        <taxon>Actinomycetes</taxon>
        <taxon>Mycobacteriales</taxon>
        <taxon>Mycobacteriaceae</taxon>
        <taxon>Mycolicibacterium</taxon>
    </lineage>
</organism>
<evidence type="ECO:0000313" key="3">
    <source>
        <dbReference type="Proteomes" id="UP000466607"/>
    </source>
</evidence>
<dbReference type="CDD" id="cd00077">
    <property type="entry name" value="HDc"/>
    <property type="match status" value="1"/>
</dbReference>
<dbReference type="SUPFAM" id="SSF109604">
    <property type="entry name" value="HD-domain/PDEase-like"/>
    <property type="match status" value="1"/>
</dbReference>
<dbReference type="PANTHER" id="PTHR35569:SF1">
    <property type="entry name" value="CYANAMIDE HYDRATASE DDI2-RELATED"/>
    <property type="match status" value="1"/>
</dbReference>
<feature type="domain" description="HD" evidence="1">
    <location>
        <begin position="32"/>
        <end position="117"/>
    </location>
</feature>
<gene>
    <name evidence="2" type="ORF">MLIT_37170</name>
</gene>
<evidence type="ECO:0000259" key="1">
    <source>
        <dbReference type="Pfam" id="PF01966"/>
    </source>
</evidence>
<name>A0AAD1IMM2_9MYCO</name>
<dbReference type="Proteomes" id="UP000466607">
    <property type="component" value="Chromosome"/>
</dbReference>